<dbReference type="Gene3D" id="3.40.50.10490">
    <property type="entry name" value="Glucose-6-phosphate isomerase like protein, domain 1"/>
    <property type="match status" value="1"/>
</dbReference>
<dbReference type="OrthoDB" id="8582409at2"/>
<keyword evidence="3" id="KW-0804">Transcription</keyword>
<evidence type="ECO:0000313" key="7">
    <source>
        <dbReference type="EMBL" id="BAT28816.1"/>
    </source>
</evidence>
<feature type="domain" description="SIS" evidence="6">
    <location>
        <begin position="147"/>
        <end position="287"/>
    </location>
</feature>
<reference evidence="7" key="1">
    <citation type="journal article" date="2015" name="Proc. Natl. Acad. Sci. U.S.A.">
        <title>Bacterial clade with the ribosomal RNA operon on a small plasmid rather than the chromosome.</title>
        <authorList>
            <person name="Anda M."/>
            <person name="Ohtsubo Y."/>
            <person name="Okubo T."/>
            <person name="Sugawara M."/>
            <person name="Nagata Y."/>
            <person name="Tsuda M."/>
            <person name="Minamisawa K."/>
            <person name="Mitsui H."/>
        </authorList>
    </citation>
    <scope>NUCLEOTIDE SEQUENCE</scope>
    <source>
        <strain evidence="7">JCM 14755</strain>
    </source>
</reference>
<feature type="region of interest" description="Disordered" evidence="4">
    <location>
        <begin position="1"/>
        <end position="27"/>
    </location>
</feature>
<sequence length="314" mass="34373">MAGTTGSEKKRSATQSSRPVRPPAPTRKDVIAHLIDQRDSYSRSNRRIADAILSEPRRFVETPVEALVTWIGVSAPTITRFARGIGCDGLKDLKLRIMGSMRVGIRYLEPQTQPVGVAEIADRVVTRAHAAIDQMFRTADLVGAQEAIRLIASCSTLYAFGSGGVSSWMIEEAQNRFFRLGIRVIPCADHQMQLMLASAIDRGDIVLCCSLTGDNEELARAVTVAREYGALTIGIAPSDSLLHGAVDVAVRLDMPADEDILSPATIRYAHLIAIDIIAYGVAIERKEGGREKLRRVRQQLANRRNTPNTQPLCD</sequence>
<dbReference type="InterPro" id="IPR036388">
    <property type="entry name" value="WH-like_DNA-bd_sf"/>
</dbReference>
<dbReference type="Gene3D" id="1.10.10.10">
    <property type="entry name" value="Winged helix-like DNA-binding domain superfamily/Winged helix DNA-binding domain"/>
    <property type="match status" value="1"/>
</dbReference>
<name>A0A0P0Z3V9_9HYPH</name>
<dbReference type="PANTHER" id="PTHR30514:SF1">
    <property type="entry name" value="HTH-TYPE TRANSCRIPTIONAL REGULATOR HEXR-RELATED"/>
    <property type="match status" value="1"/>
</dbReference>
<dbReference type="RefSeq" id="WP_062229152.1">
    <property type="nucleotide sequence ID" value="NZ_BBWR01000018.1"/>
</dbReference>
<evidence type="ECO:0000256" key="4">
    <source>
        <dbReference type="SAM" id="MobiDB-lite"/>
    </source>
</evidence>
<dbReference type="InterPro" id="IPR000281">
    <property type="entry name" value="HTH_RpiR"/>
</dbReference>
<keyword evidence="2" id="KW-0238">DNA-binding</keyword>
<dbReference type="CDD" id="cd05013">
    <property type="entry name" value="SIS_RpiR"/>
    <property type="match status" value="1"/>
</dbReference>
<dbReference type="InterPro" id="IPR047640">
    <property type="entry name" value="RpiR-like"/>
</dbReference>
<dbReference type="GO" id="GO:0097367">
    <property type="term" value="F:carbohydrate derivative binding"/>
    <property type="evidence" value="ECO:0007669"/>
    <property type="project" value="InterPro"/>
</dbReference>
<dbReference type="InterPro" id="IPR009057">
    <property type="entry name" value="Homeodomain-like_sf"/>
</dbReference>
<dbReference type="PANTHER" id="PTHR30514">
    <property type="entry name" value="GLUCOKINASE"/>
    <property type="match status" value="1"/>
</dbReference>
<dbReference type="EMBL" id="LC066377">
    <property type="protein sequence ID" value="BAT28816.1"/>
    <property type="molecule type" value="Genomic_DNA"/>
</dbReference>
<proteinExistence type="predicted"/>
<dbReference type="GO" id="GO:1901135">
    <property type="term" value="P:carbohydrate derivative metabolic process"/>
    <property type="evidence" value="ECO:0007669"/>
    <property type="project" value="InterPro"/>
</dbReference>
<dbReference type="InterPro" id="IPR046348">
    <property type="entry name" value="SIS_dom_sf"/>
</dbReference>
<evidence type="ECO:0000256" key="2">
    <source>
        <dbReference type="ARBA" id="ARBA00023125"/>
    </source>
</evidence>
<evidence type="ECO:0000259" key="5">
    <source>
        <dbReference type="PROSITE" id="PS51071"/>
    </source>
</evidence>
<dbReference type="SUPFAM" id="SSF53697">
    <property type="entry name" value="SIS domain"/>
    <property type="match status" value="1"/>
</dbReference>
<dbReference type="GO" id="GO:0003677">
    <property type="term" value="F:DNA binding"/>
    <property type="evidence" value="ECO:0007669"/>
    <property type="project" value="UniProtKB-KW"/>
</dbReference>
<dbReference type="PROSITE" id="PS51071">
    <property type="entry name" value="HTH_RPIR"/>
    <property type="match status" value="1"/>
</dbReference>
<dbReference type="InterPro" id="IPR035472">
    <property type="entry name" value="RpiR-like_SIS"/>
</dbReference>
<dbReference type="Pfam" id="PF01418">
    <property type="entry name" value="HTH_6"/>
    <property type="match status" value="1"/>
</dbReference>
<protein>
    <submittedName>
        <fullName evidence="7">Transcriptional regulator</fullName>
    </submittedName>
</protein>
<evidence type="ECO:0000256" key="3">
    <source>
        <dbReference type="ARBA" id="ARBA00023163"/>
    </source>
</evidence>
<feature type="domain" description="HTH rpiR-type" evidence="5">
    <location>
        <begin position="28"/>
        <end position="104"/>
    </location>
</feature>
<organism evidence="7">
    <name type="scientific">Aureimonas frigidaquae</name>
    <dbReference type="NCBI Taxonomy" id="424757"/>
    <lineage>
        <taxon>Bacteria</taxon>
        <taxon>Pseudomonadati</taxon>
        <taxon>Pseudomonadota</taxon>
        <taxon>Alphaproteobacteria</taxon>
        <taxon>Hyphomicrobiales</taxon>
        <taxon>Aurantimonadaceae</taxon>
        <taxon>Aureimonas</taxon>
    </lineage>
</organism>
<evidence type="ECO:0000256" key="1">
    <source>
        <dbReference type="ARBA" id="ARBA00023015"/>
    </source>
</evidence>
<dbReference type="InterPro" id="IPR001347">
    <property type="entry name" value="SIS_dom"/>
</dbReference>
<keyword evidence="1" id="KW-0805">Transcription regulation</keyword>
<dbReference type="AlphaFoldDB" id="A0A0P0Z3V9"/>
<dbReference type="SUPFAM" id="SSF46689">
    <property type="entry name" value="Homeodomain-like"/>
    <property type="match status" value="1"/>
</dbReference>
<dbReference type="PROSITE" id="PS51464">
    <property type="entry name" value="SIS"/>
    <property type="match status" value="1"/>
</dbReference>
<accession>A0A0P0Z3V9</accession>
<evidence type="ECO:0000259" key="6">
    <source>
        <dbReference type="PROSITE" id="PS51464"/>
    </source>
</evidence>
<dbReference type="GO" id="GO:0003700">
    <property type="term" value="F:DNA-binding transcription factor activity"/>
    <property type="evidence" value="ECO:0007669"/>
    <property type="project" value="InterPro"/>
</dbReference>